<dbReference type="InterPro" id="IPR058792">
    <property type="entry name" value="Beta-barrel_RND_2"/>
</dbReference>
<dbReference type="Proteomes" id="UP000677668">
    <property type="component" value="Chromosome 2"/>
</dbReference>
<evidence type="ECO:0000256" key="1">
    <source>
        <dbReference type="ARBA" id="ARBA00009477"/>
    </source>
</evidence>
<dbReference type="InterPro" id="IPR006143">
    <property type="entry name" value="RND_pump_MFP"/>
</dbReference>
<feature type="domain" description="CzcB-like barrel-sandwich hybrid" evidence="5">
    <location>
        <begin position="54"/>
        <end position="225"/>
    </location>
</feature>
<dbReference type="InterPro" id="IPR058647">
    <property type="entry name" value="BSH_CzcB-like"/>
</dbReference>
<protein>
    <submittedName>
        <fullName evidence="7">Efflux RND transporter periplasmic adaptor subunit</fullName>
    </submittedName>
</protein>
<dbReference type="Pfam" id="PF25975">
    <property type="entry name" value="CzcB_C"/>
    <property type="match status" value="1"/>
</dbReference>
<feature type="domain" description="CzcB-like C-terminal circularly permuted SH3-like" evidence="6">
    <location>
        <begin position="312"/>
        <end position="369"/>
    </location>
</feature>
<organism evidence="7 8">
    <name type="scientific">Chloracidobacterium sp. N</name>
    <dbReference type="NCBI Taxonomy" id="2821540"/>
    <lineage>
        <taxon>Bacteria</taxon>
        <taxon>Pseudomonadati</taxon>
        <taxon>Acidobacteriota</taxon>
        <taxon>Terriglobia</taxon>
        <taxon>Terriglobales</taxon>
        <taxon>Acidobacteriaceae</taxon>
        <taxon>Chloracidobacterium</taxon>
        <taxon>Chloracidobacterium aggregatum</taxon>
    </lineage>
</organism>
<sequence>MSLAIGCQKPTEAPVNPARKDDWKQEIRVEPVTVERVPRDEVVAPGKVELDPNRIARIMLPLPGRITEVRVRVGDAVRAGQPLVTLESPDVAEAIGALRQAEANLVQARAGLAQAEAALAKAEQDAERAKDLYEHRAIAQKEVLAADNVVVQSRAAVEQARAVVAQAEAGREQVRRRLETLGLDDSGREQRITVRAPLNGKVLELAVVPGEYRTDTSVSLMTVADLSRLVVTANVPEANLYLVEVGENVEVELTAFPNERFTGRVIRIADTIDPQTRTARVIVELTSGVQRLRPDMFARLRLSDAPTPLPVIPKAAVVEREGVTGVFVEREAGRFDWRPVRVGVALGERVAVLEGLRPEERVVVGGTMLLYRN</sequence>
<proteinExistence type="inferred from homology"/>
<dbReference type="InterPro" id="IPR051909">
    <property type="entry name" value="MFP_Cation_Efflux"/>
</dbReference>
<feature type="coiled-coil region" evidence="3">
    <location>
        <begin position="98"/>
        <end position="132"/>
    </location>
</feature>
<dbReference type="Gene3D" id="1.10.287.470">
    <property type="entry name" value="Helix hairpin bin"/>
    <property type="match status" value="1"/>
</dbReference>
<evidence type="ECO:0000259" key="5">
    <source>
        <dbReference type="Pfam" id="PF25973"/>
    </source>
</evidence>
<evidence type="ECO:0000256" key="2">
    <source>
        <dbReference type="ARBA" id="ARBA00022448"/>
    </source>
</evidence>
<dbReference type="SUPFAM" id="SSF111369">
    <property type="entry name" value="HlyD-like secretion proteins"/>
    <property type="match status" value="1"/>
</dbReference>
<gene>
    <name evidence="7" type="ORF">J8C05_12320</name>
</gene>
<dbReference type="InterPro" id="IPR058649">
    <property type="entry name" value="CzcB_C"/>
</dbReference>
<dbReference type="Gene3D" id="2.40.50.100">
    <property type="match status" value="1"/>
</dbReference>
<keyword evidence="8" id="KW-1185">Reference proteome</keyword>
<dbReference type="EMBL" id="CP072643">
    <property type="protein sequence ID" value="QUV95611.1"/>
    <property type="molecule type" value="Genomic_DNA"/>
</dbReference>
<accession>A0ABX8B970</accession>
<comment type="similarity">
    <text evidence="1">Belongs to the membrane fusion protein (MFP) (TC 8.A.1) family.</text>
</comment>
<dbReference type="NCBIfam" id="TIGR01730">
    <property type="entry name" value="RND_mfp"/>
    <property type="match status" value="1"/>
</dbReference>
<dbReference type="Pfam" id="PF25973">
    <property type="entry name" value="BSH_CzcB"/>
    <property type="match status" value="1"/>
</dbReference>
<dbReference type="PANTHER" id="PTHR30097:SF4">
    <property type="entry name" value="SLR6042 PROTEIN"/>
    <property type="match status" value="1"/>
</dbReference>
<evidence type="ECO:0000313" key="8">
    <source>
        <dbReference type="Proteomes" id="UP000677668"/>
    </source>
</evidence>
<keyword evidence="3" id="KW-0175">Coiled coil</keyword>
<evidence type="ECO:0000313" key="7">
    <source>
        <dbReference type="EMBL" id="QUV95611.1"/>
    </source>
</evidence>
<dbReference type="RefSeq" id="WP_211423827.1">
    <property type="nucleotide sequence ID" value="NZ_CP072643.1"/>
</dbReference>
<keyword evidence="2" id="KW-0813">Transport</keyword>
<dbReference type="Gene3D" id="2.40.420.20">
    <property type="match status" value="1"/>
</dbReference>
<evidence type="ECO:0000259" key="4">
    <source>
        <dbReference type="Pfam" id="PF25954"/>
    </source>
</evidence>
<name>A0ABX8B970_9BACT</name>
<dbReference type="PANTHER" id="PTHR30097">
    <property type="entry name" value="CATION EFFLUX SYSTEM PROTEIN CUSB"/>
    <property type="match status" value="1"/>
</dbReference>
<feature type="domain" description="CusB-like beta-barrel" evidence="4">
    <location>
        <begin position="231"/>
        <end position="304"/>
    </location>
</feature>
<evidence type="ECO:0000256" key="3">
    <source>
        <dbReference type="SAM" id="Coils"/>
    </source>
</evidence>
<reference evidence="7 8" key="1">
    <citation type="submission" date="2021-03" db="EMBL/GenBank/DDBJ databases">
        <title>Genomic and phenotypic characterization of Chloracidobacterium isolates provides evidence for multiple species.</title>
        <authorList>
            <person name="Saini M.K."/>
            <person name="Costas A.M.G."/>
            <person name="Tank M."/>
            <person name="Bryant D.A."/>
        </authorList>
    </citation>
    <scope>NUCLEOTIDE SEQUENCE [LARGE SCALE GENOMIC DNA]</scope>
    <source>
        <strain evidence="7 8">N</strain>
    </source>
</reference>
<dbReference type="Pfam" id="PF25954">
    <property type="entry name" value="Beta-barrel_RND_2"/>
    <property type="match status" value="1"/>
</dbReference>
<evidence type="ECO:0000259" key="6">
    <source>
        <dbReference type="Pfam" id="PF25975"/>
    </source>
</evidence>
<dbReference type="Gene3D" id="2.40.30.170">
    <property type="match status" value="1"/>
</dbReference>